<dbReference type="PRINTS" id="PR00502">
    <property type="entry name" value="NUDIXFAMILY"/>
</dbReference>
<proteinExistence type="predicted"/>
<dbReference type="PROSITE" id="PS00893">
    <property type="entry name" value="NUDIX_BOX"/>
    <property type="match status" value="1"/>
</dbReference>
<dbReference type="InterPro" id="IPR020476">
    <property type="entry name" value="Nudix_hydrolase"/>
</dbReference>
<protein>
    <recommendedName>
        <fullName evidence="2">Nudix hydrolase domain-containing protein</fullName>
    </recommendedName>
</protein>
<accession>A0A6C0B5S4</accession>
<dbReference type="Pfam" id="PF00293">
    <property type="entry name" value="NUDIX"/>
    <property type="match status" value="1"/>
</dbReference>
<dbReference type="PANTHER" id="PTHR23114">
    <property type="entry name" value="M7GPPPN-MRNA HYDROLASE"/>
    <property type="match status" value="1"/>
</dbReference>
<dbReference type="Gene3D" id="3.90.79.10">
    <property type="entry name" value="Nucleoside Triphosphate Pyrophosphohydrolase"/>
    <property type="match status" value="1"/>
</dbReference>
<dbReference type="GO" id="GO:0005737">
    <property type="term" value="C:cytoplasm"/>
    <property type="evidence" value="ECO:0007669"/>
    <property type="project" value="TreeGrafter"/>
</dbReference>
<sequence length="187" mass="21718">MPSTLKYTIPQNRHTYTPNISRRWTDIHNPRKRTLIVTINGEEHVYPPKAGVIIFNQELNKVLIVKSRGYNIGGTKWGLPKGHLDNNELPNECAMRELREETGIKIHIPEKANNLINAINNSVYYIYIVDEKKIYLNPIDTVEIINAKFCYINRLKTIKSNVLNKELQKVVGKYLRNIKRLAIKINN</sequence>
<dbReference type="SUPFAM" id="SSF55811">
    <property type="entry name" value="Nudix"/>
    <property type="match status" value="1"/>
</dbReference>
<dbReference type="InterPro" id="IPR000086">
    <property type="entry name" value="NUDIX_hydrolase_dom"/>
</dbReference>
<dbReference type="EMBL" id="MN739064">
    <property type="protein sequence ID" value="QHS86878.1"/>
    <property type="molecule type" value="Genomic_DNA"/>
</dbReference>
<name>A0A6C0B5S4_9ZZZZ</name>
<organism evidence="3">
    <name type="scientific">viral metagenome</name>
    <dbReference type="NCBI Taxonomy" id="1070528"/>
    <lineage>
        <taxon>unclassified sequences</taxon>
        <taxon>metagenomes</taxon>
        <taxon>organismal metagenomes</taxon>
    </lineage>
</organism>
<dbReference type="PROSITE" id="PS51462">
    <property type="entry name" value="NUDIX"/>
    <property type="match status" value="1"/>
</dbReference>
<evidence type="ECO:0000313" key="3">
    <source>
        <dbReference type="EMBL" id="QHS86878.1"/>
    </source>
</evidence>
<feature type="domain" description="Nudix hydrolase" evidence="2">
    <location>
        <begin position="45"/>
        <end position="175"/>
    </location>
</feature>
<dbReference type="CDD" id="cd02883">
    <property type="entry name" value="NUDIX_Hydrolase"/>
    <property type="match status" value="1"/>
</dbReference>
<dbReference type="InterPro" id="IPR015797">
    <property type="entry name" value="NUDIX_hydrolase-like_dom_sf"/>
</dbReference>
<evidence type="ECO:0000259" key="2">
    <source>
        <dbReference type="PROSITE" id="PS51462"/>
    </source>
</evidence>
<reference evidence="3" key="1">
    <citation type="journal article" date="2020" name="Nature">
        <title>Giant virus diversity and host interactions through global metagenomics.</title>
        <authorList>
            <person name="Schulz F."/>
            <person name="Roux S."/>
            <person name="Paez-Espino D."/>
            <person name="Jungbluth S."/>
            <person name="Walsh D.A."/>
            <person name="Denef V.J."/>
            <person name="McMahon K.D."/>
            <person name="Konstantinidis K.T."/>
            <person name="Eloe-Fadrosh E.A."/>
            <person name="Kyrpides N.C."/>
            <person name="Woyke T."/>
        </authorList>
    </citation>
    <scope>NUCLEOTIDE SEQUENCE</scope>
    <source>
        <strain evidence="3">GVMAG-M-3300009422-16</strain>
    </source>
</reference>
<dbReference type="GO" id="GO:0016787">
    <property type="term" value="F:hydrolase activity"/>
    <property type="evidence" value="ECO:0007669"/>
    <property type="project" value="UniProtKB-KW"/>
</dbReference>
<evidence type="ECO:0000256" key="1">
    <source>
        <dbReference type="ARBA" id="ARBA00022801"/>
    </source>
</evidence>
<keyword evidence="1" id="KW-0378">Hydrolase</keyword>
<dbReference type="AlphaFoldDB" id="A0A6C0B5S4"/>
<dbReference type="InterPro" id="IPR020084">
    <property type="entry name" value="NUDIX_hydrolase_CS"/>
</dbReference>
<dbReference type="PANTHER" id="PTHR23114:SF17">
    <property type="entry name" value="M7GPPPN-MRNA HYDROLASE"/>
    <property type="match status" value="1"/>
</dbReference>